<feature type="signal peptide" evidence="2">
    <location>
        <begin position="1"/>
        <end position="30"/>
    </location>
</feature>
<feature type="transmembrane region" description="Helical" evidence="1">
    <location>
        <begin position="212"/>
        <end position="230"/>
    </location>
</feature>
<dbReference type="PANTHER" id="PTHR23028:SF131">
    <property type="entry name" value="BLR2367 PROTEIN"/>
    <property type="match status" value="1"/>
</dbReference>
<keyword evidence="2" id="KW-0732">Signal</keyword>
<dbReference type="EMBL" id="JBEWLY010000013">
    <property type="protein sequence ID" value="MET1755162.1"/>
    <property type="molecule type" value="Genomic_DNA"/>
</dbReference>
<name>A0ABV2CZX0_9SPHN</name>
<dbReference type="EC" id="2.3.-.-" evidence="4"/>
<dbReference type="PANTHER" id="PTHR23028">
    <property type="entry name" value="ACETYLTRANSFERASE"/>
    <property type="match status" value="1"/>
</dbReference>
<feature type="transmembrane region" description="Helical" evidence="1">
    <location>
        <begin position="242"/>
        <end position="262"/>
    </location>
</feature>
<evidence type="ECO:0000313" key="5">
    <source>
        <dbReference type="Proteomes" id="UP001548713"/>
    </source>
</evidence>
<organism evidence="4 5">
    <name type="scientific">Novosphingobium kalidii</name>
    <dbReference type="NCBI Taxonomy" id="3230299"/>
    <lineage>
        <taxon>Bacteria</taxon>
        <taxon>Pseudomonadati</taxon>
        <taxon>Pseudomonadota</taxon>
        <taxon>Alphaproteobacteria</taxon>
        <taxon>Sphingomonadales</taxon>
        <taxon>Sphingomonadaceae</taxon>
        <taxon>Novosphingobium</taxon>
    </lineage>
</organism>
<feature type="transmembrane region" description="Helical" evidence="1">
    <location>
        <begin position="274"/>
        <end position="297"/>
    </location>
</feature>
<evidence type="ECO:0000313" key="4">
    <source>
        <dbReference type="EMBL" id="MET1755162.1"/>
    </source>
</evidence>
<dbReference type="Pfam" id="PF01757">
    <property type="entry name" value="Acyl_transf_3"/>
    <property type="match status" value="1"/>
</dbReference>
<feature type="transmembrane region" description="Helical" evidence="1">
    <location>
        <begin position="155"/>
        <end position="174"/>
    </location>
</feature>
<feature type="transmembrane region" description="Helical" evidence="1">
    <location>
        <begin position="75"/>
        <end position="97"/>
    </location>
</feature>
<keyword evidence="4" id="KW-0808">Transferase</keyword>
<accession>A0ABV2CZX0</accession>
<dbReference type="InterPro" id="IPR002656">
    <property type="entry name" value="Acyl_transf_3_dom"/>
</dbReference>
<feature type="transmembrane region" description="Helical" evidence="1">
    <location>
        <begin position="180"/>
        <end position="200"/>
    </location>
</feature>
<feature type="transmembrane region" description="Helical" evidence="1">
    <location>
        <begin position="129"/>
        <end position="148"/>
    </location>
</feature>
<feature type="transmembrane region" description="Helical" evidence="1">
    <location>
        <begin position="303"/>
        <end position="324"/>
    </location>
</feature>
<keyword evidence="1" id="KW-0472">Membrane</keyword>
<sequence>MKIRSIQYLRATAALLVVVAHALLHPLAHAEATYQRLGSFGVLLFFVISGFIMIYTTGTGAFAPGKFLRRRIERIAPLYWLVTFGVSFLAIFAPTLLKNTTFSWDQLIKSLFFIPYARENGEIVPLMKLGWTLNYEMFFYLAFASLAFLSARSRVLLVTLLFVLLVIAGAVVPFESAIPLFLTAPLLLTFCVGMGVGLLYQRQSFLACDARLAPIWLGSAAVFIALALNAPQTAPLSPFTDATFALAAASLVLLGLCSERLLPDWRFGLLLGDASYSLYLVHMYLVAATGLIVGRLVGSDMPALSIASAIGASVIAAIAVHLIVEKPIGRWLRYVDPRARWRKTAASSAI</sequence>
<feature type="domain" description="Acyltransferase 3" evidence="3">
    <location>
        <begin position="4"/>
        <end position="320"/>
    </location>
</feature>
<evidence type="ECO:0000259" key="3">
    <source>
        <dbReference type="Pfam" id="PF01757"/>
    </source>
</evidence>
<gene>
    <name evidence="4" type="ORF">ABVV53_06805</name>
</gene>
<evidence type="ECO:0000256" key="2">
    <source>
        <dbReference type="SAM" id="SignalP"/>
    </source>
</evidence>
<protein>
    <submittedName>
        <fullName evidence="4">Acyltransferase</fullName>
        <ecNumber evidence="4">2.3.-.-</ecNumber>
    </submittedName>
</protein>
<keyword evidence="5" id="KW-1185">Reference proteome</keyword>
<dbReference type="GO" id="GO:0016746">
    <property type="term" value="F:acyltransferase activity"/>
    <property type="evidence" value="ECO:0007669"/>
    <property type="project" value="UniProtKB-KW"/>
</dbReference>
<keyword evidence="1" id="KW-0812">Transmembrane</keyword>
<dbReference type="Proteomes" id="UP001548713">
    <property type="component" value="Unassembled WGS sequence"/>
</dbReference>
<keyword evidence="1" id="KW-1133">Transmembrane helix</keyword>
<comment type="caution">
    <text evidence="4">The sequence shown here is derived from an EMBL/GenBank/DDBJ whole genome shotgun (WGS) entry which is preliminary data.</text>
</comment>
<feature type="chain" id="PRO_5047379228" evidence="2">
    <location>
        <begin position="31"/>
        <end position="350"/>
    </location>
</feature>
<proteinExistence type="predicted"/>
<keyword evidence="4" id="KW-0012">Acyltransferase</keyword>
<feature type="transmembrane region" description="Helical" evidence="1">
    <location>
        <begin position="40"/>
        <end position="63"/>
    </location>
</feature>
<evidence type="ECO:0000256" key="1">
    <source>
        <dbReference type="SAM" id="Phobius"/>
    </source>
</evidence>
<dbReference type="RefSeq" id="WP_353983640.1">
    <property type="nucleotide sequence ID" value="NZ_JBEWLY010000013.1"/>
</dbReference>
<dbReference type="InterPro" id="IPR050879">
    <property type="entry name" value="Acyltransferase_3"/>
</dbReference>
<reference evidence="4 5" key="1">
    <citation type="submission" date="2024-07" db="EMBL/GenBank/DDBJ databases">
        <title>Novosphingobium kalidii RD2P27.</title>
        <authorList>
            <person name="Sun J.-Q."/>
        </authorList>
    </citation>
    <scope>NUCLEOTIDE SEQUENCE [LARGE SCALE GENOMIC DNA]</scope>
    <source>
        <strain evidence="4 5">RD2P27</strain>
    </source>
</reference>